<dbReference type="EMBL" id="KP136319">
    <property type="protein sequence ID" value="AJF98315.1"/>
    <property type="molecule type" value="Genomic_DNA"/>
</dbReference>
<feature type="region of interest" description="Disordered" evidence="1">
    <location>
        <begin position="81"/>
        <end position="123"/>
    </location>
</feature>
<dbReference type="GeneID" id="23463232"/>
<evidence type="ECO:0000313" key="3">
    <source>
        <dbReference type="Proteomes" id="UP000202511"/>
    </source>
</evidence>
<dbReference type="RefSeq" id="YP_009120550.1">
    <property type="nucleotide sequence ID" value="NC_026440.1"/>
</dbReference>
<sequence>MPTNHNPTTWWCDNRHHARKRIFRRAGEARDGLGDVHAQPLFFVRSRGLFFLSWAAPTRGRKKYWCVAVDTENTAINPKKRLFGKKRRGTGIKKEGWRQATATTGASSRSAMPAWTPPCVPRA</sequence>
<accession>A0A0B5J8P7</accession>
<name>A0A0B5J8P7_9VIRU</name>
<feature type="compositionally biased region" description="Low complexity" evidence="1">
    <location>
        <begin position="100"/>
        <end position="111"/>
    </location>
</feature>
<reference evidence="2 3" key="1">
    <citation type="journal article" date="2015" name="Parasitol. Res.">
        <title>Viruses in close associations with free-living amoebae.</title>
        <authorList>
            <person name="Scheid P."/>
        </authorList>
    </citation>
    <scope>NUCLEOTIDE SEQUENCE [LARGE SCALE GENOMIC DNA]</scope>
    <source>
        <strain evidence="2">KlaHel</strain>
    </source>
</reference>
<feature type="compositionally biased region" description="Basic residues" evidence="1">
    <location>
        <begin position="81"/>
        <end position="91"/>
    </location>
</feature>
<dbReference type="Proteomes" id="UP000202511">
    <property type="component" value="Segment"/>
</dbReference>
<dbReference type="KEGG" id="vg:23463232"/>
<evidence type="ECO:0000256" key="1">
    <source>
        <dbReference type="SAM" id="MobiDB-lite"/>
    </source>
</evidence>
<evidence type="ECO:0000313" key="2">
    <source>
        <dbReference type="EMBL" id="AJF98315.1"/>
    </source>
</evidence>
<organism evidence="2 3">
    <name type="scientific">Pandoravirus inopinatum</name>
    <dbReference type="NCBI Taxonomy" id="1605721"/>
    <lineage>
        <taxon>Viruses</taxon>
        <taxon>Pandoravirus</taxon>
    </lineage>
</organism>
<proteinExistence type="predicted"/>
<protein>
    <submittedName>
        <fullName evidence="2">Uncharacterized protein</fullName>
    </submittedName>
</protein>